<protein>
    <submittedName>
        <fullName evidence="2">Uncharacterized protein</fullName>
    </submittedName>
</protein>
<dbReference type="KEGG" id="vg:22921776"/>
<evidence type="ECO:0000313" key="2">
    <source>
        <dbReference type="EMBL" id="AJD20122.1"/>
    </source>
</evidence>
<organism evidence="2 3">
    <name type="scientific">Tipula oleracea nudivirus</name>
    <dbReference type="NCBI Taxonomy" id="1546257"/>
    <lineage>
        <taxon>Viruses</taxon>
        <taxon>Viruses incertae sedis</taxon>
        <taxon>Naldaviricetes</taxon>
        <taxon>Lefavirales</taxon>
        <taxon>Nudiviridae</taxon>
        <taxon>Deltanudivirus</taxon>
        <taxon>Deltanudivirus tipoleraceae</taxon>
    </lineage>
</organism>
<proteinExistence type="predicted"/>
<dbReference type="Proteomes" id="UP000201058">
    <property type="component" value="Segment"/>
</dbReference>
<accession>A0A0B4VFU3</accession>
<evidence type="ECO:0000256" key="1">
    <source>
        <dbReference type="SAM" id="MobiDB-lite"/>
    </source>
</evidence>
<keyword evidence="3" id="KW-1185">Reference proteome</keyword>
<dbReference type="EMBL" id="KM610234">
    <property type="protein sequence ID" value="AJD20122.1"/>
    <property type="molecule type" value="Genomic_DNA"/>
</dbReference>
<sequence length="224" mass="26312">MFLMLLDFKVCLLSIIFISTIIGLIFNFKCTDEDIFSDDRSSRGSSVSSNVSYSEDDEKEKKYKLLKKKYKLNKKINKDEKKKEKEVLTLIKFDKTNIVNSQNVTKGITNGSSKLNLNQNTIDHENKERDSMKNNKEDTKKDSCNEGCNIKKHYVYYDDYENLESEQNHYPNTINSNINNPIIIKNNNIPLYKFNFPNNSSQNNLNRRYKSPIPNYYNFENYNA</sequence>
<dbReference type="GeneID" id="22921776"/>
<gene>
    <name evidence="2" type="ORF">TONV_062</name>
</gene>
<feature type="region of interest" description="Disordered" evidence="1">
    <location>
        <begin position="122"/>
        <end position="142"/>
    </location>
</feature>
<name>A0A0B4VFU3_9VIRU</name>
<evidence type="ECO:0000313" key="3">
    <source>
        <dbReference type="Proteomes" id="UP000201058"/>
    </source>
</evidence>
<dbReference type="RefSeq" id="YP_009116709.1">
    <property type="nucleotide sequence ID" value="NC_026242.1"/>
</dbReference>
<reference evidence="2 3" key="1">
    <citation type="journal article" date="2015" name="J. Virol.">
        <title>The genome of the nucleopolyhedrosis-causing virus from Tipula oleracea sheds new light on the Nudiviridae family.</title>
        <authorList>
            <person name="Bezier A."/>
            <person name="Theze J."/>
            <person name="Gavory F."/>
            <person name="Gaillard J."/>
            <person name="Poulain J."/>
            <person name="Drezen J.M."/>
            <person name="Herniou E.A."/>
        </authorList>
    </citation>
    <scope>NUCLEOTIDE SEQUENCE [LARGE SCALE GENOMIC DNA]</scope>
    <source>
        <strain evidence="2">35</strain>
    </source>
</reference>